<evidence type="ECO:0000259" key="6">
    <source>
        <dbReference type="PROSITE" id="PS51649"/>
    </source>
</evidence>
<comment type="pathway">
    <text evidence="1">Protein modification; protein ubiquitination.</text>
</comment>
<evidence type="ECO:0000256" key="4">
    <source>
        <dbReference type="SAM" id="Coils"/>
    </source>
</evidence>
<dbReference type="Pfam" id="PF03000">
    <property type="entry name" value="NPH3"/>
    <property type="match status" value="1"/>
</dbReference>
<evidence type="ECO:0000256" key="5">
    <source>
        <dbReference type="SAM" id="MobiDB-lite"/>
    </source>
</evidence>
<proteinExistence type="inferred from homology"/>
<comment type="similarity">
    <text evidence="3">Belongs to the NPH3 family.</text>
</comment>
<feature type="coiled-coil region" evidence="4">
    <location>
        <begin position="500"/>
        <end position="534"/>
    </location>
</feature>
<dbReference type="GO" id="GO:0016567">
    <property type="term" value="P:protein ubiquitination"/>
    <property type="evidence" value="ECO:0007669"/>
    <property type="project" value="UniProtKB-UniPathway"/>
</dbReference>
<feature type="region of interest" description="Disordered" evidence="5">
    <location>
        <begin position="340"/>
        <end position="360"/>
    </location>
</feature>
<dbReference type="SUPFAM" id="SSF54695">
    <property type="entry name" value="POZ domain"/>
    <property type="match status" value="1"/>
</dbReference>
<evidence type="ECO:0000313" key="8">
    <source>
        <dbReference type="Proteomes" id="UP001189122"/>
    </source>
</evidence>
<feature type="domain" description="NPH3" evidence="6">
    <location>
        <begin position="181"/>
        <end position="464"/>
    </location>
</feature>
<protein>
    <recommendedName>
        <fullName evidence="6">NPH3 domain-containing protein</fullName>
    </recommendedName>
</protein>
<keyword evidence="8" id="KW-1185">Reference proteome</keyword>
<dbReference type="UniPathway" id="UPA00143"/>
<organism evidence="7">
    <name type="scientific">Spirodela intermedia</name>
    <name type="common">Intermediate duckweed</name>
    <dbReference type="NCBI Taxonomy" id="51605"/>
    <lineage>
        <taxon>Eukaryota</taxon>
        <taxon>Viridiplantae</taxon>
        <taxon>Streptophyta</taxon>
        <taxon>Embryophyta</taxon>
        <taxon>Tracheophyta</taxon>
        <taxon>Spermatophyta</taxon>
        <taxon>Magnoliopsida</taxon>
        <taxon>Liliopsida</taxon>
        <taxon>Araceae</taxon>
        <taxon>Lemnoideae</taxon>
        <taxon>Spirodela</taxon>
    </lineage>
</organism>
<gene>
    <name evidence="7" type="ORF">SI7747_07009844</name>
</gene>
<dbReference type="PANTHER" id="PTHR32370">
    <property type="entry name" value="OS12G0117600 PROTEIN"/>
    <property type="match status" value="1"/>
</dbReference>
<dbReference type="PROSITE" id="PS51649">
    <property type="entry name" value="NPH3"/>
    <property type="match status" value="1"/>
</dbReference>
<dbReference type="EMBL" id="CACRZD030000007">
    <property type="protein sequence ID" value="CAA6663459.1"/>
    <property type="molecule type" value="Genomic_DNA"/>
</dbReference>
<name>A0A7I8J099_SPIIN</name>
<feature type="compositionally biased region" description="Basic residues" evidence="5">
    <location>
        <begin position="586"/>
        <end position="595"/>
    </location>
</feature>
<dbReference type="Proteomes" id="UP001189122">
    <property type="component" value="Unassembled WGS sequence"/>
</dbReference>
<evidence type="ECO:0000256" key="2">
    <source>
        <dbReference type="ARBA" id="ARBA00022786"/>
    </source>
</evidence>
<dbReference type="Gene3D" id="3.30.710.10">
    <property type="entry name" value="Potassium Channel Kv1.1, Chain A"/>
    <property type="match status" value="1"/>
</dbReference>
<dbReference type="AlphaFoldDB" id="A0A7I8J099"/>
<dbReference type="InterPro" id="IPR027356">
    <property type="entry name" value="NPH3_dom"/>
</dbReference>
<keyword evidence="2" id="KW-0833">Ubl conjugation pathway</keyword>
<feature type="region of interest" description="Disordered" evidence="5">
    <location>
        <begin position="571"/>
        <end position="595"/>
    </location>
</feature>
<dbReference type="InterPro" id="IPR043454">
    <property type="entry name" value="NPH3/RPT2-like"/>
</dbReference>
<dbReference type="InterPro" id="IPR000210">
    <property type="entry name" value="BTB/POZ_dom"/>
</dbReference>
<evidence type="ECO:0000256" key="1">
    <source>
        <dbReference type="ARBA" id="ARBA00004906"/>
    </source>
</evidence>
<keyword evidence="4" id="KW-0175">Coiled coil</keyword>
<accession>A0A7I8J099</accession>
<dbReference type="InterPro" id="IPR011333">
    <property type="entry name" value="SKP1/BTB/POZ_sf"/>
</dbReference>
<reference evidence="7 8" key="1">
    <citation type="submission" date="2019-12" db="EMBL/GenBank/DDBJ databases">
        <authorList>
            <person name="Scholz U."/>
            <person name="Mascher M."/>
            <person name="Fiebig A."/>
        </authorList>
    </citation>
    <scope>NUCLEOTIDE SEQUENCE</scope>
</reference>
<evidence type="ECO:0000313" key="7">
    <source>
        <dbReference type="EMBL" id="CAA2623945.1"/>
    </source>
</evidence>
<sequence>MGVAMVGDLKPSSSAKRIFRQSFSARHGADWSLSDGSGDLIVEVGTQTFSLHKLPLVSRSGKIRKLLLSEARETKAAAFELAAKFCYGVNVEVNLSNVAMLLCAAHHLQMTEDFSGENLESLAEAYLTATVLPSAARSAAVLRHSEALLPAADEINLVGRLVSEIAATLCREQVPSELRRDSPATALAELSLDFFRRILSAMKTRGASPETVTGILIHYAHHHSPHGLAAPPDGGRSSRRGELWWRPWWLSSPRSRRRRPVPVAFLSGLLKAGGAASASAACRADVERRMALQLDQAALEDILLPASSAAGGGGVVRHQLYDTETTLRIFSLFLRCSDEKPQEEEEDDDDGHRSPAKQSSLRKVTKLMDGYLAEVALDSNLPPAKFIALAELLPDHARLVGDGLYRAIDIFLKVHPNMKEAERYRLCKAIDCRKLSPEACGHAAQNERLPVQTAVQVLYLEQLRLRSAMNHDQSILQWPGHRGGSAAGGGSGAASPRDSYALVRRENRELRQEVARMRMRLTELERDHVSMKQELVRAGPTSGAAGGVLRSFGRALAGKLHEIFRVRKKGSAGHGAGGVADPRPFFLKRRRHSVS</sequence>
<dbReference type="EMBL" id="LR743594">
    <property type="protein sequence ID" value="CAA2623945.1"/>
    <property type="molecule type" value="Genomic_DNA"/>
</dbReference>
<dbReference type="Pfam" id="PF00651">
    <property type="entry name" value="BTB"/>
    <property type="match status" value="1"/>
</dbReference>
<evidence type="ECO:0000256" key="3">
    <source>
        <dbReference type="PROSITE-ProRule" id="PRU00982"/>
    </source>
</evidence>